<name>A0AAU9JGW4_9CILI</name>
<evidence type="ECO:0000256" key="4">
    <source>
        <dbReference type="ARBA" id="ARBA00023136"/>
    </source>
</evidence>
<organism evidence="6 7">
    <name type="scientific">Blepharisma stoltei</name>
    <dbReference type="NCBI Taxonomy" id="1481888"/>
    <lineage>
        <taxon>Eukaryota</taxon>
        <taxon>Sar</taxon>
        <taxon>Alveolata</taxon>
        <taxon>Ciliophora</taxon>
        <taxon>Postciliodesmatophora</taxon>
        <taxon>Heterotrichea</taxon>
        <taxon>Heterotrichida</taxon>
        <taxon>Blepharismidae</taxon>
        <taxon>Blepharisma</taxon>
    </lineage>
</organism>
<feature type="transmembrane region" description="Helical" evidence="5">
    <location>
        <begin position="368"/>
        <end position="388"/>
    </location>
</feature>
<dbReference type="PANTHER" id="PTHR23510">
    <property type="entry name" value="INNER MEMBRANE TRANSPORT PROTEIN YAJR"/>
    <property type="match status" value="1"/>
</dbReference>
<sequence>MRTDQNTLILNIVSGSLHIGNLVILSVSASEYLPQLGLKESASGMLYSINWAGALFSLFLFSWWSNFGYAYPSYTSAILAMLGNFLNSLAFQHGYELAYIGRFLFGLGTPRVLNRRYIGDHTQSSERTKWATYYVAGCLLFSSISSYALGWMNFEAENFGLIVNKHTSPGYIMAAVWLIYIFAMALMFKEPADKSSSSSPIKSDQSSLLFAGYGLWAAFLSKLMMDYLVLSAPLVLVHTWNWENKSVGTFFGFAYLAVFFIQLYLANYSRGSQETRLLVLGIGVAGIGGSMISSLWYSSLIQYLVGAIVLLSGTNFTDGVTTSFLSKCLPPSYSTGILNAGFLVTLCGTLGRIAAGLIIAYIDQGNYDLLNLLMFPMMVCCVATMFLFRNNSRDLEGKID</sequence>
<feature type="transmembrane region" description="Helical" evidence="5">
    <location>
        <begin position="131"/>
        <end position="150"/>
    </location>
</feature>
<dbReference type="GO" id="GO:0016020">
    <property type="term" value="C:membrane"/>
    <property type="evidence" value="ECO:0007669"/>
    <property type="project" value="UniProtKB-SubCell"/>
</dbReference>
<feature type="transmembrane region" description="Helical" evidence="5">
    <location>
        <begin position="170"/>
        <end position="188"/>
    </location>
</feature>
<comment type="caution">
    <text evidence="6">The sequence shown here is derived from an EMBL/GenBank/DDBJ whole genome shotgun (WGS) entry which is preliminary data.</text>
</comment>
<dbReference type="InterPro" id="IPR051068">
    <property type="entry name" value="MFS_Domain-Containing_Protein"/>
</dbReference>
<dbReference type="Gene3D" id="1.20.1250.20">
    <property type="entry name" value="MFS general substrate transporter like domains"/>
    <property type="match status" value="1"/>
</dbReference>
<protein>
    <submittedName>
        <fullName evidence="6">Uncharacterized protein</fullName>
    </submittedName>
</protein>
<dbReference type="PANTHER" id="PTHR23510:SF64">
    <property type="entry name" value="INNER MEMBRANE TRANSPORT PROTEIN YAJR"/>
    <property type="match status" value="1"/>
</dbReference>
<feature type="transmembrane region" description="Helical" evidence="5">
    <location>
        <begin position="12"/>
        <end position="33"/>
    </location>
</feature>
<evidence type="ECO:0000313" key="7">
    <source>
        <dbReference type="Proteomes" id="UP001162131"/>
    </source>
</evidence>
<dbReference type="AlphaFoldDB" id="A0AAU9JGW4"/>
<evidence type="ECO:0000256" key="1">
    <source>
        <dbReference type="ARBA" id="ARBA00004141"/>
    </source>
</evidence>
<comment type="subcellular location">
    <subcellularLocation>
        <location evidence="1">Membrane</location>
        <topology evidence="1">Multi-pass membrane protein</topology>
    </subcellularLocation>
</comment>
<evidence type="ECO:0000256" key="5">
    <source>
        <dbReference type="SAM" id="Phobius"/>
    </source>
</evidence>
<keyword evidence="4 5" id="KW-0472">Membrane</keyword>
<accession>A0AAU9JGW4</accession>
<gene>
    <name evidence="6" type="ORF">BSTOLATCC_MIC34293</name>
</gene>
<feature type="transmembrane region" description="Helical" evidence="5">
    <location>
        <begin position="208"/>
        <end position="227"/>
    </location>
</feature>
<reference evidence="6" key="1">
    <citation type="submission" date="2021-09" db="EMBL/GenBank/DDBJ databases">
        <authorList>
            <consortium name="AG Swart"/>
            <person name="Singh M."/>
            <person name="Singh A."/>
            <person name="Seah K."/>
            <person name="Emmerich C."/>
        </authorList>
    </citation>
    <scope>NUCLEOTIDE SEQUENCE</scope>
    <source>
        <strain evidence="6">ATCC30299</strain>
    </source>
</reference>
<feature type="transmembrane region" description="Helical" evidence="5">
    <location>
        <begin position="247"/>
        <end position="265"/>
    </location>
</feature>
<proteinExistence type="predicted"/>
<feature type="transmembrane region" description="Helical" evidence="5">
    <location>
        <begin position="45"/>
        <end position="65"/>
    </location>
</feature>
<evidence type="ECO:0000256" key="3">
    <source>
        <dbReference type="ARBA" id="ARBA00022989"/>
    </source>
</evidence>
<dbReference type="InterPro" id="IPR036259">
    <property type="entry name" value="MFS_trans_sf"/>
</dbReference>
<keyword evidence="3 5" id="KW-1133">Transmembrane helix</keyword>
<dbReference type="SUPFAM" id="SSF103473">
    <property type="entry name" value="MFS general substrate transporter"/>
    <property type="match status" value="1"/>
</dbReference>
<keyword evidence="7" id="KW-1185">Reference proteome</keyword>
<dbReference type="Proteomes" id="UP001162131">
    <property type="component" value="Unassembled WGS sequence"/>
</dbReference>
<feature type="transmembrane region" description="Helical" evidence="5">
    <location>
        <begin position="277"/>
        <end position="297"/>
    </location>
</feature>
<dbReference type="EMBL" id="CAJZBQ010000034">
    <property type="protein sequence ID" value="CAG9323644.1"/>
    <property type="molecule type" value="Genomic_DNA"/>
</dbReference>
<feature type="transmembrane region" description="Helical" evidence="5">
    <location>
        <begin position="337"/>
        <end position="362"/>
    </location>
</feature>
<evidence type="ECO:0000313" key="6">
    <source>
        <dbReference type="EMBL" id="CAG9323644.1"/>
    </source>
</evidence>
<keyword evidence="2 5" id="KW-0812">Transmembrane</keyword>
<evidence type="ECO:0000256" key="2">
    <source>
        <dbReference type="ARBA" id="ARBA00022692"/>
    </source>
</evidence>